<dbReference type="InterPro" id="IPR023212">
    <property type="entry name" value="Hsp33_helix_hairpin_bin_dom_sf"/>
</dbReference>
<dbReference type="Proteomes" id="UP000307999">
    <property type="component" value="Unassembled WGS sequence"/>
</dbReference>
<dbReference type="GO" id="GO:0005737">
    <property type="term" value="C:cytoplasm"/>
    <property type="evidence" value="ECO:0007669"/>
    <property type="project" value="UniProtKB-SubCell"/>
</dbReference>
<protein>
    <recommendedName>
        <fullName evidence="6">33 kDa chaperonin</fullName>
    </recommendedName>
    <alternativeName>
        <fullName evidence="6">Heat shock protein 33 homolog</fullName>
        <shortName evidence="6">HSP33</shortName>
    </alternativeName>
</protein>
<keyword evidence="5 6" id="KW-0676">Redox-active center</keyword>
<dbReference type="GO" id="GO:0044183">
    <property type="term" value="F:protein folding chaperone"/>
    <property type="evidence" value="ECO:0007669"/>
    <property type="project" value="TreeGrafter"/>
</dbReference>
<dbReference type="Gene3D" id="3.55.30.10">
    <property type="entry name" value="Hsp33 domain"/>
    <property type="match status" value="1"/>
</dbReference>
<gene>
    <name evidence="6" type="primary">hslO</name>
    <name evidence="7" type="ORF">E8M12_03715</name>
</gene>
<evidence type="ECO:0000256" key="2">
    <source>
        <dbReference type="ARBA" id="ARBA00022833"/>
    </source>
</evidence>
<proteinExistence type="inferred from homology"/>
<dbReference type="InterPro" id="IPR016154">
    <property type="entry name" value="Heat_shock_Hsp33_C"/>
</dbReference>
<dbReference type="PANTHER" id="PTHR30111">
    <property type="entry name" value="33 KDA CHAPERONIN"/>
    <property type="match status" value="1"/>
</dbReference>
<evidence type="ECO:0000256" key="4">
    <source>
        <dbReference type="ARBA" id="ARBA00023186"/>
    </source>
</evidence>
<evidence type="ECO:0000256" key="6">
    <source>
        <dbReference type="HAMAP-Rule" id="MF_00117"/>
    </source>
</evidence>
<dbReference type="RefSeq" id="WP_136734739.1">
    <property type="nucleotide sequence ID" value="NZ_SWDB01000007.1"/>
</dbReference>
<dbReference type="PIRSF" id="PIRSF005261">
    <property type="entry name" value="Heat_shock_Hsp33"/>
    <property type="match status" value="1"/>
</dbReference>
<dbReference type="NCBIfam" id="NF001033">
    <property type="entry name" value="PRK00114.1"/>
    <property type="match status" value="1"/>
</dbReference>
<comment type="function">
    <text evidence="6">Redox regulated molecular chaperone. Protects both thermally unfolding and oxidatively damaged proteins from irreversible aggregation. Plays an important role in the bacterial defense system toward oxidative stress.</text>
</comment>
<feature type="disulfide bond" description="Redox-active" evidence="6">
    <location>
        <begin position="264"/>
        <end position="267"/>
    </location>
</feature>
<dbReference type="OrthoDB" id="9793753at2"/>
<comment type="caution">
    <text evidence="7">The sequence shown here is derived from an EMBL/GenBank/DDBJ whole genome shotgun (WGS) entry which is preliminary data.</text>
</comment>
<feature type="disulfide bond" description="Redox-active" evidence="6">
    <location>
        <begin position="231"/>
        <end position="233"/>
    </location>
</feature>
<dbReference type="Gene3D" id="3.90.1280.10">
    <property type="entry name" value="HSP33 redox switch-like"/>
    <property type="match status" value="1"/>
</dbReference>
<dbReference type="GO" id="GO:0051082">
    <property type="term" value="F:unfolded protein binding"/>
    <property type="evidence" value="ECO:0007669"/>
    <property type="project" value="UniProtKB-UniRule"/>
</dbReference>
<evidence type="ECO:0000256" key="1">
    <source>
        <dbReference type="ARBA" id="ARBA00022490"/>
    </source>
</evidence>
<evidence type="ECO:0000313" key="7">
    <source>
        <dbReference type="EMBL" id="TKB46672.1"/>
    </source>
</evidence>
<sequence>MNENFDVLNRYLFEQLHVRGEVVQLKQSFDDIIGSHDYPVEVTQLLGELLAATCLLTATLKFEGEISVQLQGDGPVAFAVINGNHKQQMRGVAQVNGPILRKSLTDLVGKATMVITIMPKQGEKYQGIVALEGETLSECLEHYFATSEQLATRIWLSVDAEKRLAAGMLLQVLPDSDDKEQQLSDFEHISHLTATVKDEELFNLDAEQLLHRLYHQEKVRVFEPQAVSFQCSCSEDKCLAAITSLSRQEIEDHIEEYMSFDMTCDYCQKTYHFDRQKLQPLLNPQSQH</sequence>
<comment type="PTM">
    <text evidence="6">Under oxidizing conditions two disulfide bonds are formed involving the reactive cysteines. Under reducing conditions zinc is bound to the reactive cysteines and the protein is inactive.</text>
</comment>
<dbReference type="SUPFAM" id="SSF118352">
    <property type="entry name" value="HSP33 redox switch-like"/>
    <property type="match status" value="1"/>
</dbReference>
<dbReference type="InterPro" id="IPR016153">
    <property type="entry name" value="Heat_shock_Hsp33_N"/>
</dbReference>
<keyword evidence="2 6" id="KW-0862">Zinc</keyword>
<dbReference type="HAMAP" id="MF_00117">
    <property type="entry name" value="HslO"/>
    <property type="match status" value="1"/>
</dbReference>
<accession>A0A4U1B9I3</accession>
<evidence type="ECO:0000256" key="3">
    <source>
        <dbReference type="ARBA" id="ARBA00023157"/>
    </source>
</evidence>
<dbReference type="Gene3D" id="1.10.287.480">
    <property type="entry name" value="helix hairpin bin"/>
    <property type="match status" value="1"/>
</dbReference>
<evidence type="ECO:0000313" key="8">
    <source>
        <dbReference type="Proteomes" id="UP000307999"/>
    </source>
</evidence>
<comment type="similarity">
    <text evidence="6">Belongs to the HSP33 family.</text>
</comment>
<dbReference type="Pfam" id="PF01430">
    <property type="entry name" value="HSP33"/>
    <property type="match status" value="1"/>
</dbReference>
<keyword evidence="8" id="KW-1185">Reference proteome</keyword>
<dbReference type="SUPFAM" id="SSF64397">
    <property type="entry name" value="Hsp33 domain"/>
    <property type="match status" value="1"/>
</dbReference>
<dbReference type="AlphaFoldDB" id="A0A4U1B9I3"/>
<organism evidence="7 8">
    <name type="scientific">Thalassotalea mangrovi</name>
    <dbReference type="NCBI Taxonomy" id="2572245"/>
    <lineage>
        <taxon>Bacteria</taxon>
        <taxon>Pseudomonadati</taxon>
        <taxon>Pseudomonadota</taxon>
        <taxon>Gammaproteobacteria</taxon>
        <taxon>Alteromonadales</taxon>
        <taxon>Colwelliaceae</taxon>
        <taxon>Thalassotalea</taxon>
    </lineage>
</organism>
<name>A0A4U1B9I3_9GAMM</name>
<dbReference type="CDD" id="cd00498">
    <property type="entry name" value="Hsp33"/>
    <property type="match status" value="1"/>
</dbReference>
<keyword evidence="1 6" id="KW-0963">Cytoplasm</keyword>
<dbReference type="EMBL" id="SWDB01000007">
    <property type="protein sequence ID" value="TKB46672.1"/>
    <property type="molecule type" value="Genomic_DNA"/>
</dbReference>
<keyword evidence="4 6" id="KW-0143">Chaperone</keyword>
<comment type="subcellular location">
    <subcellularLocation>
        <location evidence="6">Cytoplasm</location>
    </subcellularLocation>
</comment>
<reference evidence="7 8" key="1">
    <citation type="submission" date="2019-04" db="EMBL/GenBank/DDBJ databases">
        <title>Thalassotalea guangxiensis sp. nov., isolated from sediment of the coastal wetland.</title>
        <authorList>
            <person name="Zheng S."/>
            <person name="Zhang D."/>
        </authorList>
    </citation>
    <scope>NUCLEOTIDE SEQUENCE [LARGE SCALE GENOMIC DNA]</scope>
    <source>
        <strain evidence="7 8">ZS-4</strain>
    </source>
</reference>
<dbReference type="GO" id="GO:0042026">
    <property type="term" value="P:protein refolding"/>
    <property type="evidence" value="ECO:0007669"/>
    <property type="project" value="TreeGrafter"/>
</dbReference>
<keyword evidence="3 6" id="KW-1015">Disulfide bond</keyword>
<dbReference type="PANTHER" id="PTHR30111:SF1">
    <property type="entry name" value="33 KDA CHAPERONIN"/>
    <property type="match status" value="1"/>
</dbReference>
<evidence type="ECO:0000256" key="5">
    <source>
        <dbReference type="ARBA" id="ARBA00023284"/>
    </source>
</evidence>
<dbReference type="InterPro" id="IPR000397">
    <property type="entry name" value="Heat_shock_Hsp33"/>
</dbReference>